<sequence>MKNLATLAITLASLLLITSTTVLYSEGWRIGVESNEQGQNQTVISKTGMLAVRSIPDGAKVYLDSKLITATDDTITSLTPKDYTLRIEHEGFEPWEKTMTVYPELVTDITAVLVMQSPRLEPLTNTDVKAFALSSNQNNIAFLTKNHKEPGVWILPLSGSPLNIFKNGTKLLIADNEFGTPSMGEKIWWSPNDKEILVQMNKSGYLLYELSNQNSTNLIPISITNVQSVFDRWQSEWKINFLQSKIDSLSKDQNIPSWLVETAVNNDSTWSPDDSKFFVTQPNKDDPTKLDVIVYNSETPLPVAEKRIYNPLTISDPANTIIQWYSDSYHLIVLEKSSDESSPRSYTLSIIRIDGSNRTTIYTADLASNQAYPTPSGDKIIVLTSLKENSQTNLYAISLR</sequence>
<dbReference type="Pfam" id="PF08308">
    <property type="entry name" value="PEGA"/>
    <property type="match status" value="1"/>
</dbReference>
<name>A0A2M7X255_UNCKA</name>
<comment type="caution">
    <text evidence="2">The sequence shown here is derived from an EMBL/GenBank/DDBJ whole genome shotgun (WGS) entry which is preliminary data.</text>
</comment>
<dbReference type="SUPFAM" id="SSF82171">
    <property type="entry name" value="DPP6 N-terminal domain-like"/>
    <property type="match status" value="1"/>
</dbReference>
<dbReference type="InterPro" id="IPR013229">
    <property type="entry name" value="PEGA"/>
</dbReference>
<evidence type="ECO:0000259" key="1">
    <source>
        <dbReference type="Pfam" id="PF08308"/>
    </source>
</evidence>
<feature type="domain" description="PEGA" evidence="1">
    <location>
        <begin position="48"/>
        <end position="114"/>
    </location>
</feature>
<evidence type="ECO:0000313" key="2">
    <source>
        <dbReference type="EMBL" id="PJA40260.1"/>
    </source>
</evidence>
<protein>
    <recommendedName>
        <fullName evidence="1">PEGA domain-containing protein</fullName>
    </recommendedName>
</protein>
<evidence type="ECO:0000313" key="3">
    <source>
        <dbReference type="Proteomes" id="UP000230683"/>
    </source>
</evidence>
<proteinExistence type="predicted"/>
<dbReference type="Proteomes" id="UP000230683">
    <property type="component" value="Unassembled WGS sequence"/>
</dbReference>
<dbReference type="Gene3D" id="2.120.10.30">
    <property type="entry name" value="TolB, C-terminal domain"/>
    <property type="match status" value="1"/>
</dbReference>
<organism evidence="2 3">
    <name type="scientific">candidate division WWE3 bacterium CG_4_9_14_3_um_filter_34_6</name>
    <dbReference type="NCBI Taxonomy" id="1975079"/>
    <lineage>
        <taxon>Bacteria</taxon>
        <taxon>Katanobacteria</taxon>
    </lineage>
</organism>
<dbReference type="AlphaFoldDB" id="A0A2M7X255"/>
<gene>
    <name evidence="2" type="ORF">CO178_02470</name>
</gene>
<dbReference type="InterPro" id="IPR011042">
    <property type="entry name" value="6-blade_b-propeller_TolB-like"/>
</dbReference>
<accession>A0A2M7X255</accession>
<dbReference type="EMBL" id="PFWY01000108">
    <property type="protein sequence ID" value="PJA40260.1"/>
    <property type="molecule type" value="Genomic_DNA"/>
</dbReference>
<reference evidence="3" key="1">
    <citation type="submission" date="2017-09" db="EMBL/GenBank/DDBJ databases">
        <title>Depth-based differentiation of microbial function through sediment-hosted aquifers and enrichment of novel symbionts in the deep terrestrial subsurface.</title>
        <authorList>
            <person name="Probst A.J."/>
            <person name="Ladd B."/>
            <person name="Jarett J.K."/>
            <person name="Geller-Mcgrath D.E."/>
            <person name="Sieber C.M.K."/>
            <person name="Emerson J.B."/>
            <person name="Anantharaman K."/>
            <person name="Thomas B.C."/>
            <person name="Malmstrom R."/>
            <person name="Stieglmeier M."/>
            <person name="Klingl A."/>
            <person name="Woyke T."/>
            <person name="Ryan C.M."/>
            <person name="Banfield J.F."/>
        </authorList>
    </citation>
    <scope>NUCLEOTIDE SEQUENCE [LARGE SCALE GENOMIC DNA]</scope>
</reference>